<evidence type="ECO:0000313" key="1">
    <source>
        <dbReference type="EMBL" id="KAK0710635.1"/>
    </source>
</evidence>
<organism evidence="1 2">
    <name type="scientific">Lasiosphaeris hirsuta</name>
    <dbReference type="NCBI Taxonomy" id="260670"/>
    <lineage>
        <taxon>Eukaryota</taxon>
        <taxon>Fungi</taxon>
        <taxon>Dikarya</taxon>
        <taxon>Ascomycota</taxon>
        <taxon>Pezizomycotina</taxon>
        <taxon>Sordariomycetes</taxon>
        <taxon>Sordariomycetidae</taxon>
        <taxon>Sordariales</taxon>
        <taxon>Lasiosphaeriaceae</taxon>
        <taxon>Lasiosphaeris</taxon>
    </lineage>
</organism>
<evidence type="ECO:0000313" key="2">
    <source>
        <dbReference type="Proteomes" id="UP001172102"/>
    </source>
</evidence>
<name>A0AA40A7M0_9PEZI</name>
<proteinExistence type="predicted"/>
<comment type="caution">
    <text evidence="1">The sequence shown here is derived from an EMBL/GenBank/DDBJ whole genome shotgun (WGS) entry which is preliminary data.</text>
</comment>
<gene>
    <name evidence="1" type="ORF">B0H67DRAFT_646078</name>
</gene>
<protein>
    <submittedName>
        <fullName evidence="1">Uncharacterized protein</fullName>
    </submittedName>
</protein>
<dbReference type="EMBL" id="JAUKUA010000005">
    <property type="protein sequence ID" value="KAK0710635.1"/>
    <property type="molecule type" value="Genomic_DNA"/>
</dbReference>
<dbReference type="Proteomes" id="UP001172102">
    <property type="component" value="Unassembled WGS sequence"/>
</dbReference>
<reference evidence="1" key="1">
    <citation type="submission" date="2023-06" db="EMBL/GenBank/DDBJ databases">
        <title>Genome-scale phylogeny and comparative genomics of the fungal order Sordariales.</title>
        <authorList>
            <consortium name="Lawrence Berkeley National Laboratory"/>
            <person name="Hensen N."/>
            <person name="Bonometti L."/>
            <person name="Westerberg I."/>
            <person name="Brannstrom I.O."/>
            <person name="Guillou S."/>
            <person name="Cros-Aarteil S."/>
            <person name="Calhoun S."/>
            <person name="Haridas S."/>
            <person name="Kuo A."/>
            <person name="Mondo S."/>
            <person name="Pangilinan J."/>
            <person name="Riley R."/>
            <person name="Labutti K."/>
            <person name="Andreopoulos B."/>
            <person name="Lipzen A."/>
            <person name="Chen C."/>
            <person name="Yanf M."/>
            <person name="Daum C."/>
            <person name="Ng V."/>
            <person name="Clum A."/>
            <person name="Steindorff A."/>
            <person name="Ohm R."/>
            <person name="Martin F."/>
            <person name="Silar P."/>
            <person name="Natvig D."/>
            <person name="Lalanne C."/>
            <person name="Gautier V."/>
            <person name="Ament-Velasquez S.L."/>
            <person name="Kruys A."/>
            <person name="Hutchinson M.I."/>
            <person name="Powell A.J."/>
            <person name="Barry K."/>
            <person name="Miller A.N."/>
            <person name="Grigoriev I.V."/>
            <person name="Debuchy R."/>
            <person name="Gladieux P."/>
            <person name="Thoren M.H."/>
            <person name="Johannesson H."/>
        </authorList>
    </citation>
    <scope>NUCLEOTIDE SEQUENCE</scope>
    <source>
        <strain evidence="1">SMH4607-1</strain>
    </source>
</reference>
<accession>A0AA40A7M0</accession>
<dbReference type="AlphaFoldDB" id="A0AA40A7M0"/>
<sequence>MVIYAPRDPSVSPGSRLGYFSRNIETLLSSPLPQSLLTVFTSPDSRVLRFQLTTENPAREQYSFELATDTHRLVIAYADPSGPNRIGDNVMYIQQTPPKDADLSKQIPLWERPGIKFMCRFDSISDVAEFQAALLGESLNLAISHVHSVCYALQPNETVRRDRCGIQIWHEARSSPAMRSNAPSRIVNGTRLAGRPMEGTRPRLTRVVVFLPREEEHLFFFVTHDIELVENGDDYRLSALIQPRRKSCSLLRGRGGSSFLKLWHVRRTACAAGGFLLSAPAPDLESDESYQRCNSLEIGFESKQEYKDFIDIWRQAVCFRYETKKVLRGVERQMSRERYMGKDAVRLRF</sequence>
<keyword evidence="2" id="KW-1185">Reference proteome</keyword>